<comment type="caution">
    <text evidence="2">The sequence shown here is derived from an EMBL/GenBank/DDBJ whole genome shotgun (WGS) entry which is preliminary data.</text>
</comment>
<evidence type="ECO:0000313" key="2">
    <source>
        <dbReference type="EMBL" id="GAC32345.1"/>
    </source>
</evidence>
<sequence>MSTHQYIDAFTRYLRSGDPSAMAHFCENASHIKRLAVYRNGFYKGCVDALTANFPMCEKKMGRESFRKMARLYVDHFPPEQGTLVGYGENFPDVVTDFMSGAALENKDTLELTVSKQSTAHLYVNLTDIAHLDYAWLMSLMSADSSEILTVEYVAQLMEQGNELTELSVKLNPSVLLLRVNDEAFAEWISLKTNSNDVLSTEFSTSNIVMLWRLQGAVQARSLSIAEVALMQALQGKSGSLGEAFDAALMLDENFEVSDAFTACLQNELLEIENI</sequence>
<proteinExistence type="predicted"/>
<dbReference type="InterPro" id="IPR018640">
    <property type="entry name" value="DUF2063"/>
</dbReference>
<dbReference type="EMBL" id="BAER01000037">
    <property type="protein sequence ID" value="GAC32345.1"/>
    <property type="molecule type" value="Genomic_DNA"/>
</dbReference>
<dbReference type="AlphaFoldDB" id="K7AAF2"/>
<name>K7AAF2_9ALTE</name>
<dbReference type="OrthoDB" id="4146344at2"/>
<dbReference type="Gene3D" id="1.10.150.690">
    <property type="entry name" value="DUF2063"/>
    <property type="match status" value="1"/>
</dbReference>
<reference evidence="3" key="1">
    <citation type="journal article" date="2014" name="Environ. Microbiol.">
        <title>Comparative genomics of the marine bacterial genus Glaciecola reveals the high degree of genomic diversity and genomic characteristic for cold adaptation.</title>
        <authorList>
            <person name="Qin Q.L."/>
            <person name="Xie B.B."/>
            <person name="Yu Y."/>
            <person name="Shu Y.L."/>
            <person name="Rong J.C."/>
            <person name="Zhang Y.J."/>
            <person name="Zhao D.L."/>
            <person name="Chen X.L."/>
            <person name="Zhang X.Y."/>
            <person name="Chen B."/>
            <person name="Zhou B.C."/>
            <person name="Zhang Y.Z."/>
        </authorList>
    </citation>
    <scope>NUCLEOTIDE SEQUENCE [LARGE SCALE GENOMIC DNA]</scope>
    <source>
        <strain evidence="3">LMG 21857</strain>
    </source>
</reference>
<keyword evidence="3" id="KW-1185">Reference proteome</keyword>
<dbReference type="STRING" id="1129793.GPLA_1431"/>
<evidence type="ECO:0000259" key="1">
    <source>
        <dbReference type="Pfam" id="PF09836"/>
    </source>
</evidence>
<dbReference type="RefSeq" id="WP_007104143.1">
    <property type="nucleotide sequence ID" value="NZ_BAER01000037.1"/>
</dbReference>
<dbReference type="Proteomes" id="UP000006322">
    <property type="component" value="Unassembled WGS sequence"/>
</dbReference>
<evidence type="ECO:0000313" key="3">
    <source>
        <dbReference type="Proteomes" id="UP000006322"/>
    </source>
</evidence>
<dbReference type="InterPro" id="IPR044922">
    <property type="entry name" value="DUF2063_N_sf"/>
</dbReference>
<dbReference type="Pfam" id="PF09836">
    <property type="entry name" value="DUF2063"/>
    <property type="match status" value="1"/>
</dbReference>
<organism evidence="2 3">
    <name type="scientific">Paraglaciecola polaris LMG 21857</name>
    <dbReference type="NCBI Taxonomy" id="1129793"/>
    <lineage>
        <taxon>Bacteria</taxon>
        <taxon>Pseudomonadati</taxon>
        <taxon>Pseudomonadota</taxon>
        <taxon>Gammaproteobacteria</taxon>
        <taxon>Alteromonadales</taxon>
        <taxon>Alteromonadaceae</taxon>
        <taxon>Paraglaciecola</taxon>
    </lineage>
</organism>
<protein>
    <recommendedName>
        <fullName evidence="1">Putative DNA-binding domain-containing protein</fullName>
    </recommendedName>
</protein>
<gene>
    <name evidence="2" type="ORF">GPLA_1431</name>
</gene>
<feature type="domain" description="Putative DNA-binding" evidence="1">
    <location>
        <begin position="7"/>
        <end position="93"/>
    </location>
</feature>
<accession>K7AAF2</accession>